<evidence type="ECO:0000313" key="8">
    <source>
        <dbReference type="EMBL" id="VDO07416.1"/>
    </source>
</evidence>
<dbReference type="GO" id="GO:0046839">
    <property type="term" value="P:phospholipid dephosphorylation"/>
    <property type="evidence" value="ECO:0007669"/>
    <property type="project" value="TreeGrafter"/>
</dbReference>
<feature type="transmembrane region" description="Helical" evidence="6">
    <location>
        <begin position="176"/>
        <end position="196"/>
    </location>
</feature>
<feature type="transmembrane region" description="Helical" evidence="6">
    <location>
        <begin position="121"/>
        <end position="139"/>
    </location>
</feature>
<reference evidence="8 9" key="2">
    <citation type="submission" date="2018-11" db="EMBL/GenBank/DDBJ databases">
        <authorList>
            <consortium name="Pathogen Informatics"/>
        </authorList>
    </citation>
    <scope>NUCLEOTIDE SEQUENCE [LARGE SCALE GENOMIC DNA]</scope>
</reference>
<dbReference type="InterPro" id="IPR036938">
    <property type="entry name" value="PAP2/HPO_sf"/>
</dbReference>
<dbReference type="PANTHER" id="PTHR10165">
    <property type="entry name" value="LIPID PHOSPHATE PHOSPHATASE"/>
    <property type="match status" value="1"/>
</dbReference>
<feature type="transmembrane region" description="Helical" evidence="6">
    <location>
        <begin position="6"/>
        <end position="30"/>
    </location>
</feature>
<dbReference type="SUPFAM" id="SSF48317">
    <property type="entry name" value="Acid phosphatase/Vanadium-dependent haloperoxidase"/>
    <property type="match status" value="1"/>
</dbReference>
<evidence type="ECO:0000313" key="10">
    <source>
        <dbReference type="WBParaSite" id="HNAJ_0001020501-mRNA-1"/>
    </source>
</evidence>
<dbReference type="Gene3D" id="1.20.144.10">
    <property type="entry name" value="Phosphatidic acid phosphatase type 2/haloperoxidase"/>
    <property type="match status" value="1"/>
</dbReference>
<keyword evidence="5 6" id="KW-0472">Membrane</keyword>
<sequence length="203" mass="22889">MKPNTISMSLAAFIGLSAPLLPMFILEIYLAYRDSFPRDTDTKVPLIFFQLYKYIGCVAFSFLSLMLIVNVGKETFGSLRPFFLEACIPANNVGPNYQTVINCTSDDARIIEEARVSFPSGHSACMAWSAAMTIFYLQIRFPKSQFMMLKSLYECAVAIIAYYVCLTRIQDNWHRSVDVITGALLGILSATMIFLIPSVQWDR</sequence>
<name>A0A0R3TRI9_RODNA</name>
<dbReference type="Pfam" id="PF01569">
    <property type="entry name" value="PAP2"/>
    <property type="match status" value="1"/>
</dbReference>
<dbReference type="WBParaSite" id="HNAJ_0001020501-mRNA-1">
    <property type="protein sequence ID" value="HNAJ_0001020501-mRNA-1"/>
    <property type="gene ID" value="HNAJ_0001020501"/>
</dbReference>
<proteinExistence type="inferred from homology"/>
<gene>
    <name evidence="8" type="ORF">HNAJ_LOCUS10200</name>
</gene>
<evidence type="ECO:0000256" key="2">
    <source>
        <dbReference type="ARBA" id="ARBA00008816"/>
    </source>
</evidence>
<organism evidence="10">
    <name type="scientific">Rodentolepis nana</name>
    <name type="common">Dwarf tapeworm</name>
    <name type="synonym">Hymenolepis nana</name>
    <dbReference type="NCBI Taxonomy" id="102285"/>
    <lineage>
        <taxon>Eukaryota</taxon>
        <taxon>Metazoa</taxon>
        <taxon>Spiralia</taxon>
        <taxon>Lophotrochozoa</taxon>
        <taxon>Platyhelminthes</taxon>
        <taxon>Cestoda</taxon>
        <taxon>Eucestoda</taxon>
        <taxon>Cyclophyllidea</taxon>
        <taxon>Hymenolepididae</taxon>
        <taxon>Rodentolepis</taxon>
    </lineage>
</organism>
<feature type="transmembrane region" description="Helical" evidence="6">
    <location>
        <begin position="51"/>
        <end position="72"/>
    </location>
</feature>
<dbReference type="GO" id="GO:0007165">
    <property type="term" value="P:signal transduction"/>
    <property type="evidence" value="ECO:0007669"/>
    <property type="project" value="TreeGrafter"/>
</dbReference>
<evidence type="ECO:0000256" key="5">
    <source>
        <dbReference type="ARBA" id="ARBA00023136"/>
    </source>
</evidence>
<dbReference type="GO" id="GO:0008195">
    <property type="term" value="F:phosphatidate phosphatase activity"/>
    <property type="evidence" value="ECO:0007669"/>
    <property type="project" value="TreeGrafter"/>
</dbReference>
<evidence type="ECO:0000256" key="1">
    <source>
        <dbReference type="ARBA" id="ARBA00004141"/>
    </source>
</evidence>
<keyword evidence="9" id="KW-1185">Reference proteome</keyword>
<feature type="domain" description="Phosphatidic acid phosphatase type 2/haloperoxidase" evidence="7">
    <location>
        <begin position="55"/>
        <end position="194"/>
    </location>
</feature>
<keyword evidence="3 6" id="KW-0812">Transmembrane</keyword>
<evidence type="ECO:0000256" key="6">
    <source>
        <dbReference type="SAM" id="Phobius"/>
    </source>
</evidence>
<evidence type="ECO:0000256" key="4">
    <source>
        <dbReference type="ARBA" id="ARBA00022989"/>
    </source>
</evidence>
<feature type="transmembrane region" description="Helical" evidence="6">
    <location>
        <begin position="151"/>
        <end position="170"/>
    </location>
</feature>
<dbReference type="InterPro" id="IPR043216">
    <property type="entry name" value="PAP-like"/>
</dbReference>
<dbReference type="Proteomes" id="UP000278807">
    <property type="component" value="Unassembled WGS sequence"/>
</dbReference>
<evidence type="ECO:0000256" key="3">
    <source>
        <dbReference type="ARBA" id="ARBA00022692"/>
    </source>
</evidence>
<dbReference type="PANTHER" id="PTHR10165:SF103">
    <property type="entry name" value="PHOSPHOLIPID PHOSPHATASE HOMOLOG 1.2 HOMOLOG"/>
    <property type="match status" value="1"/>
</dbReference>
<protein>
    <submittedName>
        <fullName evidence="10">AcidPPc domain-containing protein</fullName>
    </submittedName>
</protein>
<reference evidence="10" key="1">
    <citation type="submission" date="2017-02" db="UniProtKB">
        <authorList>
            <consortium name="WormBaseParasite"/>
        </authorList>
    </citation>
    <scope>IDENTIFICATION</scope>
</reference>
<dbReference type="STRING" id="102285.A0A0R3TRI9"/>
<dbReference type="SMART" id="SM00014">
    <property type="entry name" value="acidPPc"/>
    <property type="match status" value="1"/>
</dbReference>
<dbReference type="GO" id="GO:0005886">
    <property type="term" value="C:plasma membrane"/>
    <property type="evidence" value="ECO:0007669"/>
    <property type="project" value="TreeGrafter"/>
</dbReference>
<accession>A0A0R3TRI9</accession>
<keyword evidence="4 6" id="KW-1133">Transmembrane helix</keyword>
<comment type="similarity">
    <text evidence="2">Belongs to the PA-phosphatase related phosphoesterase family.</text>
</comment>
<dbReference type="OrthoDB" id="8907274at2759"/>
<evidence type="ECO:0000313" key="9">
    <source>
        <dbReference type="Proteomes" id="UP000278807"/>
    </source>
</evidence>
<dbReference type="AlphaFoldDB" id="A0A0R3TRI9"/>
<evidence type="ECO:0000259" key="7">
    <source>
        <dbReference type="SMART" id="SM00014"/>
    </source>
</evidence>
<comment type="subcellular location">
    <subcellularLocation>
        <location evidence="1">Membrane</location>
        <topology evidence="1">Multi-pass membrane protein</topology>
    </subcellularLocation>
</comment>
<dbReference type="EMBL" id="UZAE01012927">
    <property type="protein sequence ID" value="VDO07416.1"/>
    <property type="molecule type" value="Genomic_DNA"/>
</dbReference>
<dbReference type="GO" id="GO:0006644">
    <property type="term" value="P:phospholipid metabolic process"/>
    <property type="evidence" value="ECO:0007669"/>
    <property type="project" value="InterPro"/>
</dbReference>
<dbReference type="InterPro" id="IPR000326">
    <property type="entry name" value="PAP2/HPO"/>
</dbReference>